<feature type="signal peptide" evidence="1">
    <location>
        <begin position="1"/>
        <end position="20"/>
    </location>
</feature>
<evidence type="ECO:0000313" key="3">
    <source>
        <dbReference type="Proteomes" id="UP001320876"/>
    </source>
</evidence>
<keyword evidence="3" id="KW-1185">Reference proteome</keyword>
<proteinExistence type="predicted"/>
<name>A0ABT3GEK6_9BACT</name>
<sequence>MKFDAFLMIAWLALIGPLTAQNVAVGPNLEIREVKRSAVQVAFASTDTKVYQFEISADLFHWDREGYAFRGTGGRMSAVLSNRGLERAYFRLRDDASAESAAPYGPYGPYGLASINGQWGPTVTGGGTATNPQDIVSPPVLPRTQGRILANRLNGGAKAFRLSCLLLGDSYVADLRGVLDSQVAPVRELGFGPVAVMEGGATAEFERFDLAPTGTVWKLDGNGQSAQFPPEIEAYRIKVFYSTAADGGSFALETSTNGGAWQQVNGPPSITTASAEGVGAGVFSYDFSSTERRRVRAKWVSGTVRVLGFVLSDIRDNAAVNRGGCAVHDLAQGGIEVFRGGETPQGVWDTILRNIQPDFCTYKALDLWKPDEFSEYYGRIQQAWPMDWVMVSRHPMNAAYYPPNAAGNELVTEDLALRDFALAKGQLFINARSMFPDIDTMIELRLVADGDVHLTALGNNYQNQIIMDALSAALKPSAANGGMVNRADFEYGTRFRRNALGIVGAAGPQMMLDLWSSVNSGVNYRPMFAVSKLDDTETIGLHSGNSNRCFAIIGNGGRLLWNNSNSGWADGLPQAWRGASAGAEFFAGDRTGTPSLAVSSTSAHTGDVFAVFKDASAGSAGTRAAGIAKDGSADFARLKAELPVYSGHAAADSDAGLKSGQFYKLSTGRTVYQKP</sequence>
<dbReference type="RefSeq" id="WP_264486160.1">
    <property type="nucleotide sequence ID" value="NZ_JAPDDT010000002.1"/>
</dbReference>
<evidence type="ECO:0000256" key="1">
    <source>
        <dbReference type="SAM" id="SignalP"/>
    </source>
</evidence>
<organism evidence="2 3">
    <name type="scientific">Luteolibacter arcticus</name>
    <dbReference type="NCBI Taxonomy" id="1581411"/>
    <lineage>
        <taxon>Bacteria</taxon>
        <taxon>Pseudomonadati</taxon>
        <taxon>Verrucomicrobiota</taxon>
        <taxon>Verrucomicrobiia</taxon>
        <taxon>Verrucomicrobiales</taxon>
        <taxon>Verrucomicrobiaceae</taxon>
        <taxon>Luteolibacter</taxon>
    </lineage>
</organism>
<dbReference type="Proteomes" id="UP001320876">
    <property type="component" value="Unassembled WGS sequence"/>
</dbReference>
<evidence type="ECO:0000313" key="2">
    <source>
        <dbReference type="EMBL" id="MCW1922050.1"/>
    </source>
</evidence>
<keyword evidence="1" id="KW-0732">Signal</keyword>
<gene>
    <name evidence="2" type="ORF">OKA05_05765</name>
</gene>
<dbReference type="EMBL" id="JAPDDT010000002">
    <property type="protein sequence ID" value="MCW1922050.1"/>
    <property type="molecule type" value="Genomic_DNA"/>
</dbReference>
<protein>
    <submittedName>
        <fullName evidence="2">Uncharacterized protein</fullName>
    </submittedName>
</protein>
<feature type="chain" id="PRO_5047176021" evidence="1">
    <location>
        <begin position="21"/>
        <end position="675"/>
    </location>
</feature>
<reference evidence="2 3" key="1">
    <citation type="submission" date="2022-10" db="EMBL/GenBank/DDBJ databases">
        <title>Luteolibacter arcticus strain CCTCC AB 2014275, whole genome shotgun sequencing project.</title>
        <authorList>
            <person name="Zhao G."/>
            <person name="Shen L."/>
        </authorList>
    </citation>
    <scope>NUCLEOTIDE SEQUENCE [LARGE SCALE GENOMIC DNA]</scope>
    <source>
        <strain evidence="2 3">CCTCC AB 2014275</strain>
    </source>
</reference>
<comment type="caution">
    <text evidence="2">The sequence shown here is derived from an EMBL/GenBank/DDBJ whole genome shotgun (WGS) entry which is preliminary data.</text>
</comment>
<accession>A0ABT3GEK6</accession>